<dbReference type="InterPro" id="IPR002182">
    <property type="entry name" value="NB-ARC"/>
</dbReference>
<dbReference type="PANTHER" id="PTHR47691:SF3">
    <property type="entry name" value="HTH-TYPE TRANSCRIPTIONAL REGULATOR RV0890C-RELATED"/>
    <property type="match status" value="1"/>
</dbReference>
<organism evidence="3 4">
    <name type="scientific">Conyzicola nivalis</name>
    <dbReference type="NCBI Taxonomy" id="1477021"/>
    <lineage>
        <taxon>Bacteria</taxon>
        <taxon>Bacillati</taxon>
        <taxon>Actinomycetota</taxon>
        <taxon>Actinomycetes</taxon>
        <taxon>Micrococcales</taxon>
        <taxon>Microbacteriaceae</taxon>
        <taxon>Conyzicola</taxon>
    </lineage>
</organism>
<gene>
    <name evidence="3" type="ORF">ABIE21_001493</name>
</gene>
<dbReference type="InterPro" id="IPR025139">
    <property type="entry name" value="DUF4062"/>
</dbReference>
<dbReference type="RefSeq" id="WP_354024158.1">
    <property type="nucleotide sequence ID" value="NZ_JBEPSJ010000001.1"/>
</dbReference>
<protein>
    <submittedName>
        <fullName evidence="3">ATPase</fullName>
    </submittedName>
</protein>
<dbReference type="Pfam" id="PF00931">
    <property type="entry name" value="NB-ARC"/>
    <property type="match status" value="1"/>
</dbReference>
<dbReference type="EMBL" id="JBEPSJ010000001">
    <property type="protein sequence ID" value="MET4582003.1"/>
    <property type="molecule type" value="Genomic_DNA"/>
</dbReference>
<dbReference type="Proteomes" id="UP001549257">
    <property type="component" value="Unassembled WGS sequence"/>
</dbReference>
<comment type="caution">
    <text evidence="3">The sequence shown here is derived from an EMBL/GenBank/DDBJ whole genome shotgun (WGS) entry which is preliminary data.</text>
</comment>
<dbReference type="PRINTS" id="PR00364">
    <property type="entry name" value="DISEASERSIST"/>
</dbReference>
<sequence length="856" mass="93425">MSSTLRELAAERKSARVAIERLRLAPVMFELGARPHPPRELYRAYLRQSDVFVGLYGERYGWVAPGEPVSGLEDEYNLAPDLPKLIYIKESAENREERLVELLDRVRDDDGASFKYFSTPQELRRLLEADLATLLAERFDQSRQEPTGETAPTLLEPEAAIAPVPLTELIGRDAELDTVEALLRRDAVRLVTLIGPGGIGKSRLAIDVASRARARGGETAFVDLTAVSDPALVPNAMAEALGVLDTGDRPITEKLTTALRQRRMLVVLDNFEQVLAAAPGLIPLLSAAPGLKLLVTSRALLRVSGEHAVDVGPLALPHAGHTRDTSAAEAAAVALFIERARAVKPDFEVTPENVDAIAAICAALEGVPLAIELAAARSRMLTPASMLARLDRRLSLLSGGPRDLPERQQTLRRTIEWSTQLLNDRDKRLLAELGVFAGSFSLEAVEFVTEDSSGPDFDPLVGLGTLVDNSLVREQDRGGRPYYSMLTTVREYTLEQLEADGSLEATRTAHARYFVMLARSLETDLKDGGQREAIALLNGDRDDLRAVARFLLDTRDATNLAQFSWSLLIYWWLGGLLGEVRAWMDELLGSGVELDDRTRARALYFIHSIALWQEPNDRVMPGLTESVELFARAEDRSGEGLAELSLALAAVANRPPDAKRAEESLDRSIALLRDAHDSWGEAMALVTSGRVALVQKSVHLAMERFEKSLSLARAQGEDMGIATALQHTGWAQLVLGHPDDARASFEESLAISARLGHAEGVAYGLEGLTAIAAAEGLVDRAGRLLRASESLRRQTGLGDARSFSFHKHYLTPILAAHAVELERARREGRDMSIDEAVRFALDRTAATAPVVHAASS</sequence>
<dbReference type="Gene3D" id="1.25.40.10">
    <property type="entry name" value="Tetratricopeptide repeat domain"/>
    <property type="match status" value="1"/>
</dbReference>
<evidence type="ECO:0000313" key="3">
    <source>
        <dbReference type="EMBL" id="MET4582003.1"/>
    </source>
</evidence>
<evidence type="ECO:0000313" key="4">
    <source>
        <dbReference type="Proteomes" id="UP001549257"/>
    </source>
</evidence>
<dbReference type="InterPro" id="IPR011990">
    <property type="entry name" value="TPR-like_helical_dom_sf"/>
</dbReference>
<dbReference type="Pfam" id="PF13271">
    <property type="entry name" value="DUF4062"/>
    <property type="match status" value="1"/>
</dbReference>
<dbReference type="Gene3D" id="3.40.50.300">
    <property type="entry name" value="P-loop containing nucleotide triphosphate hydrolases"/>
    <property type="match status" value="1"/>
</dbReference>
<evidence type="ECO:0000259" key="2">
    <source>
        <dbReference type="Pfam" id="PF13271"/>
    </source>
</evidence>
<dbReference type="SUPFAM" id="SSF48452">
    <property type="entry name" value="TPR-like"/>
    <property type="match status" value="1"/>
</dbReference>
<proteinExistence type="predicted"/>
<dbReference type="InterPro" id="IPR027417">
    <property type="entry name" value="P-loop_NTPase"/>
</dbReference>
<dbReference type="SUPFAM" id="SSF52540">
    <property type="entry name" value="P-loop containing nucleoside triphosphate hydrolases"/>
    <property type="match status" value="1"/>
</dbReference>
<feature type="domain" description="NB-ARC" evidence="1">
    <location>
        <begin position="179"/>
        <end position="299"/>
    </location>
</feature>
<accession>A0ABV2QM97</accession>
<reference evidence="3 4" key="1">
    <citation type="submission" date="2024-06" db="EMBL/GenBank/DDBJ databases">
        <title>Sorghum-associated microbial communities from plants grown in Nebraska, USA.</title>
        <authorList>
            <person name="Schachtman D."/>
        </authorList>
    </citation>
    <scope>NUCLEOTIDE SEQUENCE [LARGE SCALE GENOMIC DNA]</scope>
    <source>
        <strain evidence="3 4">2857</strain>
    </source>
</reference>
<name>A0ABV2QM97_9MICO</name>
<keyword evidence="4" id="KW-1185">Reference proteome</keyword>
<evidence type="ECO:0000259" key="1">
    <source>
        <dbReference type="Pfam" id="PF00931"/>
    </source>
</evidence>
<feature type="domain" description="DUF4062" evidence="2">
    <location>
        <begin position="2"/>
        <end position="79"/>
    </location>
</feature>
<dbReference type="PANTHER" id="PTHR47691">
    <property type="entry name" value="REGULATOR-RELATED"/>
    <property type="match status" value="1"/>
</dbReference>